<organism evidence="1">
    <name type="scientific">marine sediment metagenome</name>
    <dbReference type="NCBI Taxonomy" id="412755"/>
    <lineage>
        <taxon>unclassified sequences</taxon>
        <taxon>metagenomes</taxon>
        <taxon>ecological metagenomes</taxon>
    </lineage>
</organism>
<dbReference type="AlphaFoldDB" id="A0A0F9S7B3"/>
<gene>
    <name evidence="1" type="ORF">LCGC14_0506540</name>
</gene>
<protein>
    <submittedName>
        <fullName evidence="1">Uncharacterized protein</fullName>
    </submittedName>
</protein>
<name>A0A0F9S7B3_9ZZZZ</name>
<proteinExistence type="predicted"/>
<evidence type="ECO:0000313" key="1">
    <source>
        <dbReference type="EMBL" id="KKN62944.1"/>
    </source>
</evidence>
<sequence length="66" mass="8057">MLPRFYRNWTGKFYWVWPMWTRLKYILTGNCGYECGMTWFKDLSGNPIQQFVPEAYCPVHDRAKEE</sequence>
<accession>A0A0F9S7B3</accession>
<reference evidence="1" key="1">
    <citation type="journal article" date="2015" name="Nature">
        <title>Complex archaea that bridge the gap between prokaryotes and eukaryotes.</title>
        <authorList>
            <person name="Spang A."/>
            <person name="Saw J.H."/>
            <person name="Jorgensen S.L."/>
            <person name="Zaremba-Niedzwiedzka K."/>
            <person name="Martijn J."/>
            <person name="Lind A.E."/>
            <person name="van Eijk R."/>
            <person name="Schleper C."/>
            <person name="Guy L."/>
            <person name="Ettema T.J."/>
        </authorList>
    </citation>
    <scope>NUCLEOTIDE SEQUENCE</scope>
</reference>
<comment type="caution">
    <text evidence="1">The sequence shown here is derived from an EMBL/GenBank/DDBJ whole genome shotgun (WGS) entry which is preliminary data.</text>
</comment>
<dbReference type="EMBL" id="LAZR01000606">
    <property type="protein sequence ID" value="KKN62944.1"/>
    <property type="molecule type" value="Genomic_DNA"/>
</dbReference>